<dbReference type="EMBL" id="JASJQH010004172">
    <property type="protein sequence ID" value="KAK9759398.1"/>
    <property type="molecule type" value="Genomic_DNA"/>
</dbReference>
<organism evidence="2 3">
    <name type="scientific">Basidiobolus ranarum</name>
    <dbReference type="NCBI Taxonomy" id="34480"/>
    <lineage>
        <taxon>Eukaryota</taxon>
        <taxon>Fungi</taxon>
        <taxon>Fungi incertae sedis</taxon>
        <taxon>Zoopagomycota</taxon>
        <taxon>Entomophthoromycotina</taxon>
        <taxon>Basidiobolomycetes</taxon>
        <taxon>Basidiobolales</taxon>
        <taxon>Basidiobolaceae</taxon>
        <taxon>Basidiobolus</taxon>
    </lineage>
</organism>
<accession>A0ABR2WD24</accession>
<gene>
    <name evidence="2" type="ORF">K7432_017696</name>
</gene>
<dbReference type="Proteomes" id="UP001479436">
    <property type="component" value="Unassembled WGS sequence"/>
</dbReference>
<evidence type="ECO:0008006" key="4">
    <source>
        <dbReference type="Google" id="ProtNLM"/>
    </source>
</evidence>
<proteinExistence type="predicted"/>
<comment type="caution">
    <text evidence="2">The sequence shown here is derived from an EMBL/GenBank/DDBJ whole genome shotgun (WGS) entry which is preliminary data.</text>
</comment>
<reference evidence="2 3" key="1">
    <citation type="submission" date="2023-04" db="EMBL/GenBank/DDBJ databases">
        <title>Genome of Basidiobolus ranarum AG-B5.</title>
        <authorList>
            <person name="Stajich J.E."/>
            <person name="Carter-House D."/>
            <person name="Gryganskyi A."/>
        </authorList>
    </citation>
    <scope>NUCLEOTIDE SEQUENCE [LARGE SCALE GENOMIC DNA]</scope>
    <source>
        <strain evidence="2 3">AG-B5</strain>
    </source>
</reference>
<keyword evidence="3" id="KW-1185">Reference proteome</keyword>
<evidence type="ECO:0000313" key="3">
    <source>
        <dbReference type="Proteomes" id="UP001479436"/>
    </source>
</evidence>
<sequence length="93" mass="10363">MTRSRRSTNPSALIQDHHISRTGYQDARGLPKKEGGGGFNWGRSTDELEDINLESLVEPQAIARKRSMSDSKLHVVDSQLFDKINGEDHTGQS</sequence>
<feature type="region of interest" description="Disordered" evidence="1">
    <location>
        <begin position="1"/>
        <end position="44"/>
    </location>
</feature>
<protein>
    <recommendedName>
        <fullName evidence="4">Hyaluronan/mRNA-binding protein domain-containing protein</fullName>
    </recommendedName>
</protein>
<name>A0ABR2WD24_9FUNG</name>
<evidence type="ECO:0000256" key="1">
    <source>
        <dbReference type="SAM" id="MobiDB-lite"/>
    </source>
</evidence>
<evidence type="ECO:0000313" key="2">
    <source>
        <dbReference type="EMBL" id="KAK9759398.1"/>
    </source>
</evidence>